<keyword evidence="1" id="KW-0808">Transferase</keyword>
<dbReference type="SUPFAM" id="SSF56112">
    <property type="entry name" value="Protein kinase-like (PK-like)"/>
    <property type="match status" value="1"/>
</dbReference>
<protein>
    <submittedName>
        <fullName evidence="6">Cdc15p</fullName>
    </submittedName>
</protein>
<evidence type="ECO:0000256" key="4">
    <source>
        <dbReference type="ARBA" id="ARBA00022840"/>
    </source>
</evidence>
<dbReference type="EMBL" id="JEMT01022893">
    <property type="protein sequence ID" value="EXX64717.1"/>
    <property type="molecule type" value="Genomic_DNA"/>
</dbReference>
<dbReference type="GO" id="GO:0004674">
    <property type="term" value="F:protein serine/threonine kinase activity"/>
    <property type="evidence" value="ECO:0007669"/>
    <property type="project" value="TreeGrafter"/>
</dbReference>
<dbReference type="HOGENOM" id="CLU_000288_7_8_1"/>
<dbReference type="InterPro" id="IPR001245">
    <property type="entry name" value="Ser-Thr/Tyr_kinase_cat_dom"/>
</dbReference>
<feature type="domain" description="Protein kinase" evidence="5">
    <location>
        <begin position="1096"/>
        <end position="1368"/>
    </location>
</feature>
<evidence type="ECO:0000259" key="5">
    <source>
        <dbReference type="PROSITE" id="PS50011"/>
    </source>
</evidence>
<dbReference type="Pfam" id="PF07714">
    <property type="entry name" value="PK_Tyr_Ser-Thr"/>
    <property type="match status" value="1"/>
</dbReference>
<evidence type="ECO:0000313" key="7">
    <source>
        <dbReference type="Proteomes" id="UP000022910"/>
    </source>
</evidence>
<dbReference type="InterPro" id="IPR011009">
    <property type="entry name" value="Kinase-like_dom_sf"/>
</dbReference>
<sequence length="1459" mass="172960">MNPFVKSIKKLTTSCDCDRECNAKRFNQNFKNWTSGNNDIDKFIQNTQLSVHKYNVCQALEWIPYGRLYDVKYIAEDDKFGNVYRANWFDGRLNGWNDESQNWERKGQNMFVILKILNDQASINKLYLLHHHAMIAVPHEVYGITQDPETKNYMVVLNDICEKCNNVCNSIHFQQNFKNWTSGNNDIDKFIQDTQLSAHTYYEVKNALEWIPYDRLYNVTEDNEFGKVYRANWTDGRLNEWNYGNQNWKRKDQNMFVILKILNLESIKFKFRYKIAVSHIVYGITQDPETKNYMVVLNDICEKCNKVCNSIHFQQNFKNWTSGNNDIDKFIQDTQLSAHGGARKVLEWIPYDRLYDVKYITKNEFGKVYRANWIDGRLNGWNVLYQKWERKDQNMFVILKILNNQASINKVYLLHHHAMANIHIVLRHLWKKLLIVVPHEVYGITQDPETKIYMEVLNDICEKCNNMCNSIHFQQNFKNWTSSNNDIDKIIQDTQLLAHTYYEVKNALEWIPYDRLYNVTEDNEFGKVYRANWTGGRLNKWNYDWKRKDQNMFVILKILNNPSSVTFELIYKIAVPYKVHGITQDSETRNYMVVLDFNKCGKCNNVCNSVHFQRNFKNWTSGNNDIDKFIQDTQLSVHTYYEVKNALEWIPYERLYDVKYIAKDDEFGKMYRANWIDGRLNEWNDENQNWKRKGQNMFVILKILNNPASISSKYIDKIVVTHKVYGITQDPETKNYMVVLNYICEKCDKVCNSMHFQQNFKDWTSGNNDIDKIIQDTQLSAHTYYKVKNVLEWIPYNRLYNIKSEDDEFGKVHRANWIDGNITYKDNWYFDSSWNDKNQDWDRKNQKMIVILKILNNPSSITLEFINKIAVPHEVYGITQDPETKNYMIVLNDICEKCNKVCNSIHFQQNFRNWTSGNYDVDKFIRDTQLSDHNYYKVKNALEWIPYYRLYDVKYIAEEHEFGKVYRANWIDGYLNEWNVENQNWERKDQNMFVILKILNNPSSVTLDFINKIAVSYKVRGITQDPETRNYMVVLDFNKCGKCDVTCNSIHFQQNFKNWASGNNDINKFIQNTQLSVHENDCEILHILEWIPYDRLYDIKYIAKGGFGKVYRARWIDGHIDKWNNYNWKRNDQNMVVALKSLNNSRNITLEFMNEITLHHKVNLHKRFIKFYGITQEPKTENYVMVLDYAENGSLRNYLDISYNELSWSDKINYLHSIAHGLKDIHEKELIHRDLHIGNILRLKNLTCITDMGLCKPADYNASDNAKNKIYGILPYIAPEILRGQNYTKAADIYSFGIIMYEVISGLPPYYNISHNNNLAIRICKGLRPRFNTKVPQLIVHLIKRCLDANPLKRPNAIEIKKTLSQWFRESFESQDNSEYYIDSHSEIRKQINEAKIINNMLQTSSALSINLGISYETHSEAIYTSRLLNFCSLPEPVNSNDYYKVEDNIISMESLGIG</sequence>
<name>A0A015J5C2_RHIIW</name>
<keyword evidence="4" id="KW-0067">ATP-binding</keyword>
<dbReference type="InterPro" id="IPR000719">
    <property type="entry name" value="Prot_kinase_dom"/>
</dbReference>
<accession>A0A015J5C2</accession>
<evidence type="ECO:0000256" key="3">
    <source>
        <dbReference type="ARBA" id="ARBA00022777"/>
    </source>
</evidence>
<gene>
    <name evidence="6" type="ORF">RirG_140160</name>
</gene>
<proteinExistence type="predicted"/>
<organism evidence="6 7">
    <name type="scientific">Rhizophagus irregularis (strain DAOM 197198w)</name>
    <name type="common">Glomus intraradices</name>
    <dbReference type="NCBI Taxonomy" id="1432141"/>
    <lineage>
        <taxon>Eukaryota</taxon>
        <taxon>Fungi</taxon>
        <taxon>Fungi incertae sedis</taxon>
        <taxon>Mucoromycota</taxon>
        <taxon>Glomeromycotina</taxon>
        <taxon>Glomeromycetes</taxon>
        <taxon>Glomerales</taxon>
        <taxon>Glomeraceae</taxon>
        <taxon>Rhizophagus</taxon>
    </lineage>
</organism>
<dbReference type="PROSITE" id="PS50011">
    <property type="entry name" value="PROTEIN_KINASE_DOM"/>
    <property type="match status" value="1"/>
</dbReference>
<dbReference type="Gene3D" id="1.10.510.10">
    <property type="entry name" value="Transferase(Phosphotransferase) domain 1"/>
    <property type="match status" value="1"/>
</dbReference>
<evidence type="ECO:0000256" key="2">
    <source>
        <dbReference type="ARBA" id="ARBA00022741"/>
    </source>
</evidence>
<keyword evidence="2" id="KW-0547">Nucleotide-binding</keyword>
<dbReference type="PANTHER" id="PTHR44329:SF288">
    <property type="entry name" value="MITOGEN-ACTIVATED PROTEIN KINASE KINASE KINASE 20"/>
    <property type="match status" value="1"/>
</dbReference>
<dbReference type="GO" id="GO:0005524">
    <property type="term" value="F:ATP binding"/>
    <property type="evidence" value="ECO:0007669"/>
    <property type="project" value="UniProtKB-KW"/>
</dbReference>
<dbReference type="InterPro" id="IPR051681">
    <property type="entry name" value="Ser/Thr_Kinases-Pseudokinases"/>
</dbReference>
<dbReference type="PANTHER" id="PTHR44329">
    <property type="entry name" value="SERINE/THREONINE-PROTEIN KINASE TNNI3K-RELATED"/>
    <property type="match status" value="1"/>
</dbReference>
<keyword evidence="3" id="KW-0418">Kinase</keyword>
<keyword evidence="7" id="KW-1185">Reference proteome</keyword>
<reference evidence="6 7" key="1">
    <citation type="submission" date="2014-02" db="EMBL/GenBank/DDBJ databases">
        <title>Single nucleus genome sequencing reveals high similarity among nuclei of an endomycorrhizal fungus.</title>
        <authorList>
            <person name="Lin K."/>
            <person name="Geurts R."/>
            <person name="Zhang Z."/>
            <person name="Limpens E."/>
            <person name="Saunders D.G."/>
            <person name="Mu D."/>
            <person name="Pang E."/>
            <person name="Cao H."/>
            <person name="Cha H."/>
            <person name="Lin T."/>
            <person name="Zhou Q."/>
            <person name="Shang Y."/>
            <person name="Li Y."/>
            <person name="Ivanov S."/>
            <person name="Sharma T."/>
            <person name="Velzen R.V."/>
            <person name="Ruijter N.D."/>
            <person name="Aanen D.K."/>
            <person name="Win J."/>
            <person name="Kamoun S."/>
            <person name="Bisseling T."/>
            <person name="Huang S."/>
        </authorList>
    </citation>
    <scope>NUCLEOTIDE SEQUENCE [LARGE SCALE GENOMIC DNA]</scope>
    <source>
        <strain evidence="7">DAOM197198w</strain>
    </source>
</reference>
<evidence type="ECO:0000313" key="6">
    <source>
        <dbReference type="EMBL" id="EXX64717.1"/>
    </source>
</evidence>
<dbReference type="Proteomes" id="UP000022910">
    <property type="component" value="Unassembled WGS sequence"/>
</dbReference>
<dbReference type="Gene3D" id="1.10.10.1010">
    <property type="entry name" value="Intein homing endonuclease, domain IV"/>
    <property type="match status" value="7"/>
</dbReference>
<comment type="caution">
    <text evidence="6">The sequence shown here is derived from an EMBL/GenBank/DDBJ whole genome shotgun (WGS) entry which is preliminary data.</text>
</comment>
<evidence type="ECO:0000256" key="1">
    <source>
        <dbReference type="ARBA" id="ARBA00022679"/>
    </source>
</evidence>